<dbReference type="InterPro" id="IPR005119">
    <property type="entry name" value="LysR_subst-bd"/>
</dbReference>
<accession>A0A916T8F2</accession>
<evidence type="ECO:0000256" key="4">
    <source>
        <dbReference type="ARBA" id="ARBA00023159"/>
    </source>
</evidence>
<dbReference type="Pfam" id="PF00126">
    <property type="entry name" value="HTH_1"/>
    <property type="match status" value="1"/>
</dbReference>
<dbReference type="SUPFAM" id="SSF46785">
    <property type="entry name" value="Winged helix' DNA-binding domain"/>
    <property type="match status" value="1"/>
</dbReference>
<keyword evidence="5" id="KW-0804">Transcription</keyword>
<dbReference type="Gene3D" id="1.10.10.10">
    <property type="entry name" value="Winged helix-like DNA-binding domain superfamily/Winged helix DNA-binding domain"/>
    <property type="match status" value="1"/>
</dbReference>
<keyword evidence="3" id="KW-0238">DNA-binding</keyword>
<dbReference type="CDD" id="cd05466">
    <property type="entry name" value="PBP2_LTTR_substrate"/>
    <property type="match status" value="1"/>
</dbReference>
<evidence type="ECO:0000256" key="3">
    <source>
        <dbReference type="ARBA" id="ARBA00023125"/>
    </source>
</evidence>
<dbReference type="AlphaFoldDB" id="A0A916T8F2"/>
<evidence type="ECO:0000259" key="6">
    <source>
        <dbReference type="PROSITE" id="PS50931"/>
    </source>
</evidence>
<evidence type="ECO:0000256" key="1">
    <source>
        <dbReference type="ARBA" id="ARBA00009437"/>
    </source>
</evidence>
<sequence length="282" mass="29644">MEIRHVRTFLTVAEYGTILGAANALHLAPSSVSQQIRVLEGGLGVELFERSPTGMRLTDAGRVLAADAPELIARWTRLGRAVTSTATTTPLRVASTEHMVAAQVPRVLREFGIRHPGRQVAADALPDPSSVVASVACGRSDVGLVLDTHHDEADRWLLPATRRGDVEFADLIPVTTAVAVATDHRLALHDRLTVDDLAGEHIVGGPPRCSSHLAIDALLPGQIESMPSLIVAVSWAAHGLGAVIAPRFVIGQAATTGGVVVIDLDTTGYTSWIGAGARVGDI</sequence>
<dbReference type="PROSITE" id="PS50931">
    <property type="entry name" value="HTH_LYSR"/>
    <property type="match status" value="1"/>
</dbReference>
<evidence type="ECO:0000256" key="5">
    <source>
        <dbReference type="ARBA" id="ARBA00023163"/>
    </source>
</evidence>
<dbReference type="GO" id="GO:0003700">
    <property type="term" value="F:DNA-binding transcription factor activity"/>
    <property type="evidence" value="ECO:0007669"/>
    <property type="project" value="InterPro"/>
</dbReference>
<dbReference type="PANTHER" id="PTHR30346">
    <property type="entry name" value="TRANSCRIPTIONAL DUAL REGULATOR HCAR-RELATED"/>
    <property type="match status" value="1"/>
</dbReference>
<proteinExistence type="inferred from homology"/>
<dbReference type="InterPro" id="IPR000847">
    <property type="entry name" value="LysR_HTH_N"/>
</dbReference>
<protein>
    <submittedName>
        <fullName evidence="7">LysR family transcriptional regulator</fullName>
    </submittedName>
</protein>
<comment type="caution">
    <text evidence="7">The sequence shown here is derived from an EMBL/GenBank/DDBJ whole genome shotgun (WGS) entry which is preliminary data.</text>
</comment>
<organism evidence="7 8">
    <name type="scientific">Gordonia jinhuaensis</name>
    <dbReference type="NCBI Taxonomy" id="1517702"/>
    <lineage>
        <taxon>Bacteria</taxon>
        <taxon>Bacillati</taxon>
        <taxon>Actinomycetota</taxon>
        <taxon>Actinomycetes</taxon>
        <taxon>Mycobacteriales</taxon>
        <taxon>Gordoniaceae</taxon>
        <taxon>Gordonia</taxon>
    </lineage>
</organism>
<dbReference type="GO" id="GO:0032993">
    <property type="term" value="C:protein-DNA complex"/>
    <property type="evidence" value="ECO:0007669"/>
    <property type="project" value="TreeGrafter"/>
</dbReference>
<dbReference type="PANTHER" id="PTHR30346:SF0">
    <property type="entry name" value="HCA OPERON TRANSCRIPTIONAL ACTIVATOR HCAR"/>
    <property type="match status" value="1"/>
</dbReference>
<dbReference type="RefSeq" id="WP_188586716.1">
    <property type="nucleotide sequence ID" value="NZ_BMGC01000015.1"/>
</dbReference>
<dbReference type="SUPFAM" id="SSF53850">
    <property type="entry name" value="Periplasmic binding protein-like II"/>
    <property type="match status" value="1"/>
</dbReference>
<dbReference type="InterPro" id="IPR036390">
    <property type="entry name" value="WH_DNA-bd_sf"/>
</dbReference>
<feature type="domain" description="HTH lysR-type" evidence="6">
    <location>
        <begin position="1"/>
        <end position="58"/>
    </location>
</feature>
<gene>
    <name evidence="7" type="ORF">GCM10011489_22790</name>
</gene>
<reference evidence="7" key="2">
    <citation type="submission" date="2020-09" db="EMBL/GenBank/DDBJ databases">
        <authorList>
            <person name="Sun Q."/>
            <person name="Zhou Y."/>
        </authorList>
    </citation>
    <scope>NUCLEOTIDE SEQUENCE</scope>
    <source>
        <strain evidence="7">CGMCC 1.12827</strain>
    </source>
</reference>
<name>A0A916T8F2_9ACTN</name>
<evidence type="ECO:0000256" key="2">
    <source>
        <dbReference type="ARBA" id="ARBA00023015"/>
    </source>
</evidence>
<dbReference type="Proteomes" id="UP000621454">
    <property type="component" value="Unassembled WGS sequence"/>
</dbReference>
<keyword evidence="4" id="KW-0010">Activator</keyword>
<dbReference type="InterPro" id="IPR036388">
    <property type="entry name" value="WH-like_DNA-bd_sf"/>
</dbReference>
<comment type="similarity">
    <text evidence="1">Belongs to the LysR transcriptional regulatory family.</text>
</comment>
<dbReference type="GO" id="GO:0003677">
    <property type="term" value="F:DNA binding"/>
    <property type="evidence" value="ECO:0007669"/>
    <property type="project" value="UniProtKB-KW"/>
</dbReference>
<evidence type="ECO:0000313" key="8">
    <source>
        <dbReference type="Proteomes" id="UP000621454"/>
    </source>
</evidence>
<keyword evidence="2" id="KW-0805">Transcription regulation</keyword>
<dbReference type="Pfam" id="PF03466">
    <property type="entry name" value="LysR_substrate"/>
    <property type="match status" value="1"/>
</dbReference>
<dbReference type="Gene3D" id="3.40.190.290">
    <property type="match status" value="1"/>
</dbReference>
<reference evidence="7" key="1">
    <citation type="journal article" date="2014" name="Int. J. Syst. Evol. Microbiol.">
        <title>Complete genome sequence of Corynebacterium casei LMG S-19264T (=DSM 44701T), isolated from a smear-ripened cheese.</title>
        <authorList>
            <consortium name="US DOE Joint Genome Institute (JGI-PGF)"/>
            <person name="Walter F."/>
            <person name="Albersmeier A."/>
            <person name="Kalinowski J."/>
            <person name="Ruckert C."/>
        </authorList>
    </citation>
    <scope>NUCLEOTIDE SEQUENCE</scope>
    <source>
        <strain evidence="7">CGMCC 1.12827</strain>
    </source>
</reference>
<evidence type="ECO:0000313" key="7">
    <source>
        <dbReference type="EMBL" id="GGB34127.1"/>
    </source>
</evidence>
<dbReference type="EMBL" id="BMGC01000015">
    <property type="protein sequence ID" value="GGB34127.1"/>
    <property type="molecule type" value="Genomic_DNA"/>
</dbReference>
<keyword evidence="8" id="KW-1185">Reference proteome</keyword>